<dbReference type="STRING" id="1079994.SAMN04488565_2748"/>
<feature type="chain" id="PRO_5010299856" evidence="1">
    <location>
        <begin position="38"/>
        <end position="460"/>
    </location>
</feature>
<reference evidence="2 3" key="1">
    <citation type="submission" date="2016-10" db="EMBL/GenBank/DDBJ databases">
        <authorList>
            <person name="de Groot N.N."/>
        </authorList>
    </citation>
    <scope>NUCLEOTIDE SEQUENCE [LARGE SCALE GENOMIC DNA]</scope>
    <source>
        <strain evidence="2 3">DSM 22788</strain>
    </source>
</reference>
<sequence>MSVLGMDYAAARKRVRGLGLFAVAALAAVATGSTTMAAEPTRAGYVDTAQMAVPALTAPVDYIAVSTQFSATSAALSNGYAWVWGYKERGMGGNGAASESDRSPQPVYSLPKVVKVVGASDLGEDYGTFGVLTEDGEVWTWGSNKRGRLGIGETSGVNDFRATPQKVEFPPGERIIDLGSMRATMAALSESGKVYTWGSGQWGQAGNGSTTETNGPLSPYLVIDNVHSMHVGQRIVWVVTRENKVIWWGRSYIGEGGTGKSATNNNPNPEELPALTAFASGCEGPAIAEYDEADACSIRALTSSRQASALLLQDGTVYTFGNRTDSQIGRETTAAGALIPGLIELPQKVERVSAGNYHFTALTENGEVWGWGDNLEWAATGNIRPDGSTGQGTTDAKTPTKLPLQDIIAIGGSRDTSYATRSDSVLIGWGDGRLGAIYGAEKRRQSFTWLELPGIRVGEQ</sequence>
<protein>
    <submittedName>
        <fullName evidence="2">Alpha-tubulin suppressor</fullName>
    </submittedName>
</protein>
<evidence type="ECO:0000313" key="2">
    <source>
        <dbReference type="EMBL" id="SDQ49912.1"/>
    </source>
</evidence>
<dbReference type="InterPro" id="IPR009091">
    <property type="entry name" value="RCC1/BLIP-II"/>
</dbReference>
<dbReference type="RefSeq" id="WP_029608225.1">
    <property type="nucleotide sequence ID" value="NZ_FNKB01000002.1"/>
</dbReference>
<keyword evidence="1" id="KW-0732">Signal</keyword>
<dbReference type="PANTHER" id="PTHR45982">
    <property type="entry name" value="REGULATOR OF CHROMOSOME CONDENSATION"/>
    <property type="match status" value="1"/>
</dbReference>
<organism evidence="2 3">
    <name type="scientific">Leucobacter chromiiresistens</name>
    <dbReference type="NCBI Taxonomy" id="1079994"/>
    <lineage>
        <taxon>Bacteria</taxon>
        <taxon>Bacillati</taxon>
        <taxon>Actinomycetota</taxon>
        <taxon>Actinomycetes</taxon>
        <taxon>Micrococcales</taxon>
        <taxon>Microbacteriaceae</taxon>
        <taxon>Leucobacter</taxon>
    </lineage>
</organism>
<evidence type="ECO:0000313" key="3">
    <source>
        <dbReference type="Proteomes" id="UP000182690"/>
    </source>
</evidence>
<dbReference type="Pfam" id="PF13540">
    <property type="entry name" value="RCC1_2"/>
    <property type="match status" value="1"/>
</dbReference>
<proteinExistence type="predicted"/>
<dbReference type="SUPFAM" id="SSF50985">
    <property type="entry name" value="RCC1/BLIP-II"/>
    <property type="match status" value="2"/>
</dbReference>
<accession>A0A1H1BDC6</accession>
<dbReference type="Proteomes" id="UP000182690">
    <property type="component" value="Unassembled WGS sequence"/>
</dbReference>
<dbReference type="PANTHER" id="PTHR45982:SF1">
    <property type="entry name" value="REGULATOR OF CHROMOSOME CONDENSATION"/>
    <property type="match status" value="1"/>
</dbReference>
<dbReference type="InterPro" id="IPR000408">
    <property type="entry name" value="Reg_chr_condens"/>
</dbReference>
<dbReference type="InterPro" id="IPR051553">
    <property type="entry name" value="Ran_GTPase-activating"/>
</dbReference>
<dbReference type="EMBL" id="FNKB01000002">
    <property type="protein sequence ID" value="SDQ49912.1"/>
    <property type="molecule type" value="Genomic_DNA"/>
</dbReference>
<dbReference type="Gene3D" id="2.130.10.30">
    <property type="entry name" value="Regulator of chromosome condensation 1/beta-lactamase-inhibitor protein II"/>
    <property type="match status" value="2"/>
</dbReference>
<dbReference type="PRINTS" id="PR00633">
    <property type="entry name" value="RCCNDNSATION"/>
</dbReference>
<dbReference type="OrthoDB" id="904022at2"/>
<name>A0A1H1BDC6_9MICO</name>
<dbReference type="PROSITE" id="PS50012">
    <property type="entry name" value="RCC1_3"/>
    <property type="match status" value="3"/>
</dbReference>
<feature type="signal peptide" evidence="1">
    <location>
        <begin position="1"/>
        <end position="37"/>
    </location>
</feature>
<dbReference type="AlphaFoldDB" id="A0A1H1BDC6"/>
<dbReference type="Pfam" id="PF00415">
    <property type="entry name" value="RCC1"/>
    <property type="match status" value="2"/>
</dbReference>
<gene>
    <name evidence="2" type="ORF">SAMN04488565_2748</name>
</gene>
<evidence type="ECO:0000256" key="1">
    <source>
        <dbReference type="SAM" id="SignalP"/>
    </source>
</evidence>